<feature type="compositionally biased region" description="Polar residues" evidence="1">
    <location>
        <begin position="512"/>
        <end position="543"/>
    </location>
</feature>
<feature type="region of interest" description="Disordered" evidence="1">
    <location>
        <begin position="786"/>
        <end position="947"/>
    </location>
</feature>
<feature type="compositionally biased region" description="Polar residues" evidence="1">
    <location>
        <begin position="472"/>
        <end position="489"/>
    </location>
</feature>
<proteinExistence type="predicted"/>
<feature type="compositionally biased region" description="Polar residues" evidence="1">
    <location>
        <begin position="934"/>
        <end position="947"/>
    </location>
</feature>
<dbReference type="Proteomes" id="UP000030701">
    <property type="component" value="Unassembled WGS sequence"/>
</dbReference>
<feature type="region of interest" description="Disordered" evidence="1">
    <location>
        <begin position="163"/>
        <end position="225"/>
    </location>
</feature>
<feature type="compositionally biased region" description="Basic residues" evidence="1">
    <location>
        <begin position="890"/>
        <end position="899"/>
    </location>
</feature>
<reference evidence="2" key="2">
    <citation type="submission" date="2014-03" db="EMBL/GenBank/DDBJ databases">
        <title>The Genome Annotation of Fusarium oxysporum Cotton.</title>
        <authorList>
            <consortium name="The Broad Institute Genomics Platform"/>
            <person name="Ma L.-J."/>
            <person name="Corby-Kistler H."/>
            <person name="Broz K."/>
            <person name="Gale L.R."/>
            <person name="Jonkers W."/>
            <person name="O'Donnell K."/>
            <person name="Ploetz R."/>
            <person name="Steinberg C."/>
            <person name="Schwartz D.C."/>
            <person name="VanEtten H."/>
            <person name="Zhou S."/>
            <person name="Young S.K."/>
            <person name="Zeng Q."/>
            <person name="Gargeya S."/>
            <person name="Fitzgerald M."/>
            <person name="Abouelleil A."/>
            <person name="Alvarado L."/>
            <person name="Chapman S.B."/>
            <person name="Gainer-Dewar J."/>
            <person name="Goldberg J."/>
            <person name="Griggs A."/>
            <person name="Gujja S."/>
            <person name="Hansen M."/>
            <person name="Howarth C."/>
            <person name="Imamovic A."/>
            <person name="Ireland A."/>
            <person name="Larimer J."/>
            <person name="McCowan C."/>
            <person name="Murphy C."/>
            <person name="Pearson M."/>
            <person name="Poon T.W."/>
            <person name="Priest M."/>
            <person name="Roberts A."/>
            <person name="Saif S."/>
            <person name="Shea T."/>
            <person name="Sykes S."/>
            <person name="Wortman J."/>
            <person name="Nusbaum C."/>
            <person name="Birren B."/>
        </authorList>
    </citation>
    <scope>NUCLEOTIDE SEQUENCE</scope>
    <source>
        <strain evidence="2">25433</strain>
    </source>
</reference>
<feature type="region of interest" description="Disordered" evidence="1">
    <location>
        <begin position="339"/>
        <end position="368"/>
    </location>
</feature>
<feature type="region of interest" description="Disordered" evidence="1">
    <location>
        <begin position="386"/>
        <end position="425"/>
    </location>
</feature>
<evidence type="ECO:0000256" key="1">
    <source>
        <dbReference type="SAM" id="MobiDB-lite"/>
    </source>
</evidence>
<dbReference type="AlphaFoldDB" id="X0L1Q8"/>
<dbReference type="EMBL" id="KK035235">
    <property type="protein sequence ID" value="EXM14992.1"/>
    <property type="molecule type" value="Genomic_DNA"/>
</dbReference>
<gene>
    <name evidence="2" type="ORF">FOTG_16652</name>
</gene>
<feature type="compositionally biased region" description="Basic and acidic residues" evidence="1">
    <location>
        <begin position="829"/>
        <end position="838"/>
    </location>
</feature>
<reference evidence="2" key="1">
    <citation type="submission" date="2011-11" db="EMBL/GenBank/DDBJ databases">
        <title>The Genome Sequence of Fusarium oxysporum Cotton.</title>
        <authorList>
            <consortium name="The Broad Institute Genome Sequencing Platform"/>
            <person name="Ma L.-J."/>
            <person name="Gale L.R."/>
            <person name="Schwartz D.C."/>
            <person name="Zhou S."/>
            <person name="Corby-Kistler H."/>
            <person name="Young S.K."/>
            <person name="Zeng Q."/>
            <person name="Gargeya S."/>
            <person name="Fitzgerald M."/>
            <person name="Haas B."/>
            <person name="Abouelleil A."/>
            <person name="Alvarado L."/>
            <person name="Arachchi H.M."/>
            <person name="Berlin A."/>
            <person name="Brown A."/>
            <person name="Chapman S.B."/>
            <person name="Chen Z."/>
            <person name="Dunbar C."/>
            <person name="Freedman E."/>
            <person name="Gearin G."/>
            <person name="Goldberg J."/>
            <person name="Griggs A."/>
            <person name="Gujja S."/>
            <person name="Heiman D."/>
            <person name="Howarth C."/>
            <person name="Larson L."/>
            <person name="Lui A."/>
            <person name="MacDonald P.J.P."/>
            <person name="Montmayeur A."/>
            <person name="Murphy C."/>
            <person name="Neiman D."/>
            <person name="Pearson M."/>
            <person name="Priest M."/>
            <person name="Roberts A."/>
            <person name="Saif S."/>
            <person name="Shea T."/>
            <person name="Shenoy N."/>
            <person name="Sisk P."/>
            <person name="Stolte C."/>
            <person name="Sykes S."/>
            <person name="Wortman J."/>
            <person name="Nusbaum C."/>
            <person name="Birren B."/>
        </authorList>
    </citation>
    <scope>NUCLEOTIDE SEQUENCE [LARGE SCALE GENOMIC DNA]</scope>
    <source>
        <strain evidence="2">25433</strain>
    </source>
</reference>
<name>X0L1Q8_FUSOX</name>
<feature type="compositionally biased region" description="Polar residues" evidence="1">
    <location>
        <begin position="877"/>
        <end position="887"/>
    </location>
</feature>
<feature type="region of interest" description="Disordered" evidence="1">
    <location>
        <begin position="450"/>
        <end position="498"/>
    </location>
</feature>
<dbReference type="HOGENOM" id="CLU_014530_0_0_1"/>
<organism evidence="2">
    <name type="scientific">Fusarium oxysporum f. sp. vasinfectum 25433</name>
    <dbReference type="NCBI Taxonomy" id="1089449"/>
    <lineage>
        <taxon>Eukaryota</taxon>
        <taxon>Fungi</taxon>
        <taxon>Dikarya</taxon>
        <taxon>Ascomycota</taxon>
        <taxon>Pezizomycotina</taxon>
        <taxon>Sordariomycetes</taxon>
        <taxon>Hypocreomycetidae</taxon>
        <taxon>Hypocreales</taxon>
        <taxon>Nectriaceae</taxon>
        <taxon>Fusarium</taxon>
        <taxon>Fusarium oxysporum species complex</taxon>
    </lineage>
</organism>
<feature type="compositionally biased region" description="Basic and acidic residues" evidence="1">
    <location>
        <begin position="387"/>
        <end position="404"/>
    </location>
</feature>
<feature type="region of interest" description="Disordered" evidence="1">
    <location>
        <begin position="511"/>
        <end position="565"/>
    </location>
</feature>
<evidence type="ECO:0008006" key="3">
    <source>
        <dbReference type="Google" id="ProtNLM"/>
    </source>
</evidence>
<feature type="compositionally biased region" description="Polar residues" evidence="1">
    <location>
        <begin position="839"/>
        <end position="870"/>
    </location>
</feature>
<feature type="compositionally biased region" description="Basic and acidic residues" evidence="1">
    <location>
        <begin position="197"/>
        <end position="209"/>
    </location>
</feature>
<feature type="compositionally biased region" description="Polar residues" evidence="1">
    <location>
        <begin position="550"/>
        <end position="560"/>
    </location>
</feature>
<protein>
    <recommendedName>
        <fullName evidence="3">Fungal N-terminal domain-containing protein</fullName>
    </recommendedName>
</protein>
<evidence type="ECO:0000313" key="2">
    <source>
        <dbReference type="EMBL" id="EXM14992.1"/>
    </source>
</evidence>
<accession>X0L1Q8</accession>
<dbReference type="OrthoDB" id="10267115at2759"/>
<sequence>MDPLSIIASIAGIASAGAQLSNTLFRLYKTVRNAPKEIQSVAIEMSGLTVTLEHLGDIIRTGQSYAKPQFCDAVRHVVKNIQVTQQEVSEMATDESVLRRVKWRKAARLLSDIDKHKVTLTLQITILSAAVLVKSTSGRLPIQEKVENRFKAQAESLIMAGQASLQNDESEPIPDPPQERAPSPPVRTSKRLPSPVRESEIPGHVRTEELYGQSKNSEDNAFLSASEKEEVHSALALSVKGPIRPERRYTVPAIDDKDEERISSEDEVRVYRRRRRSGFDPLSGGSIAQFGPDFHRRGDAATFLYNLVFLNEIPVKGAPDQSSYMRDTESDEKIEVRYQHRHSDDSDDSEHNGGRRERVRFRDPKPQEPGRIVNRLLLAWTSLSESEVEKGKADNQPDKSRAYGESDSSDSEELLYGPEDPEKTWRKVSNPKETRTARNRFLREDIKYNNLPEFDPRGRRILRPRRSRTPTLEYTNAPPGNNGPSSASEEPTMPYKNGGYGQPWGEVRFSHIPTNESPEQSTWMPGASNPTHRYSFPPSSGETHSPPPTQSHNPATGTKSARTKLQKPDFVVLPQADPADSEAGPMTPKLDLTSVSLGIMRQGDEPSWDCDAFMSEKGYQGKAIMGTLIGDKSARNPHGLDLAHTLMKGRSMKLVYIRGNGALQRVVLTGAIANESDLGETWFINEQPVFLQFLHSGYLPQFYPARETDERAMKEEYVAIGEEWASFEALQQLGLVVKGREEGRVLLDPSTTWSMIKELATTTLQLRGMRQRRTFTSTFYNSTSTFRQKHGLEAPSPAGTTASDTRAPPIPDRRARVEDESEVDIIDLPIKEELKKTPEANTEAQSKAVPSTLQPQISITPPSTPQQTSHADFDTSEVASHVSSGSRLSRFVKRYKAGGKKNLSLPLHQQSSKTSRHGSENTEWQDDDKRPLTPTDSGVGSSILSGR</sequence>
<feature type="compositionally biased region" description="Basic residues" evidence="1">
    <location>
        <begin position="459"/>
        <end position="468"/>
    </location>
</feature>